<dbReference type="InterPro" id="IPR039437">
    <property type="entry name" value="FrzH/put_lumazine-bd"/>
</dbReference>
<reference evidence="2 3" key="1">
    <citation type="submission" date="2019-05" db="EMBL/GenBank/DDBJ databases">
        <authorList>
            <consortium name="Pathogen Informatics"/>
        </authorList>
    </citation>
    <scope>NUCLEOTIDE SEQUENCE [LARGE SCALE GENOMIC DNA]</scope>
    <source>
        <strain evidence="2 3">NCTC11429</strain>
    </source>
</reference>
<evidence type="ECO:0008006" key="4">
    <source>
        <dbReference type="Google" id="ProtNLM"/>
    </source>
</evidence>
<keyword evidence="1" id="KW-0732">Signal</keyword>
<sequence>MKALIKTLAATALFAVSTSVMAARDPEIKSGKVSINLSTADFALGHYIAVTTKGQSAGVEQLFATDFKQTIQASHAHTYGRNALVKSLKKQKGEILNCKVNIKIVEKSTDCMIAKIVLTFEHFSMTDLVTLVYADGNWKASRSIHSYN</sequence>
<organism evidence="2 3">
    <name type="scientific">Sphingobacterium thalpophilum</name>
    <dbReference type="NCBI Taxonomy" id="259"/>
    <lineage>
        <taxon>Bacteria</taxon>
        <taxon>Pseudomonadati</taxon>
        <taxon>Bacteroidota</taxon>
        <taxon>Sphingobacteriia</taxon>
        <taxon>Sphingobacteriales</taxon>
        <taxon>Sphingobacteriaceae</taxon>
        <taxon>Sphingobacterium</taxon>
    </lineage>
</organism>
<name>A0A4U9VID9_9SPHI</name>
<evidence type="ECO:0000313" key="3">
    <source>
        <dbReference type="Proteomes" id="UP000308196"/>
    </source>
</evidence>
<dbReference type="Pfam" id="PF12893">
    <property type="entry name" value="Lumazine_bd_2"/>
    <property type="match status" value="1"/>
</dbReference>
<gene>
    <name evidence="2" type="ORF">NCTC11429_02800</name>
</gene>
<proteinExistence type="predicted"/>
<protein>
    <recommendedName>
        <fullName evidence="4">Lumazine-binding</fullName>
    </recommendedName>
</protein>
<dbReference type="Proteomes" id="UP000308196">
    <property type="component" value="Chromosome"/>
</dbReference>
<feature type="chain" id="PRO_5020494724" description="Lumazine-binding" evidence="1">
    <location>
        <begin position="23"/>
        <end position="148"/>
    </location>
</feature>
<dbReference type="RefSeq" id="WP_028072218.1">
    <property type="nucleotide sequence ID" value="NZ_CP158797.1"/>
</dbReference>
<evidence type="ECO:0000256" key="1">
    <source>
        <dbReference type="SAM" id="SignalP"/>
    </source>
</evidence>
<dbReference type="EMBL" id="LR590484">
    <property type="protein sequence ID" value="VTR43094.1"/>
    <property type="molecule type" value="Genomic_DNA"/>
</dbReference>
<feature type="signal peptide" evidence="1">
    <location>
        <begin position="1"/>
        <end position="22"/>
    </location>
</feature>
<evidence type="ECO:0000313" key="2">
    <source>
        <dbReference type="EMBL" id="VTR43094.1"/>
    </source>
</evidence>
<dbReference type="KEGG" id="stha:NCTC11429_02800"/>
<dbReference type="Gene3D" id="3.10.450.50">
    <property type="match status" value="1"/>
</dbReference>
<dbReference type="GeneID" id="78463501"/>
<accession>A0A4U9VID9</accession>
<dbReference type="AlphaFoldDB" id="A0A4U9VID9"/>